<name>A0A395SUB5_FUSSP</name>
<comment type="caution">
    <text evidence="1">The sequence shown here is derived from an EMBL/GenBank/DDBJ whole genome shotgun (WGS) entry which is preliminary data.</text>
</comment>
<dbReference type="AlphaFoldDB" id="A0A395SUB5"/>
<organism evidence="1 2">
    <name type="scientific">Fusarium sporotrichioides</name>
    <dbReference type="NCBI Taxonomy" id="5514"/>
    <lineage>
        <taxon>Eukaryota</taxon>
        <taxon>Fungi</taxon>
        <taxon>Dikarya</taxon>
        <taxon>Ascomycota</taxon>
        <taxon>Pezizomycotina</taxon>
        <taxon>Sordariomycetes</taxon>
        <taxon>Hypocreomycetidae</taxon>
        <taxon>Hypocreales</taxon>
        <taxon>Nectriaceae</taxon>
        <taxon>Fusarium</taxon>
    </lineage>
</organism>
<evidence type="ECO:0000313" key="1">
    <source>
        <dbReference type="EMBL" id="RGP75767.1"/>
    </source>
</evidence>
<proteinExistence type="predicted"/>
<accession>A0A395SUB5</accession>
<dbReference type="STRING" id="5514.A0A395SUB5"/>
<dbReference type="Proteomes" id="UP000266152">
    <property type="component" value="Unassembled WGS sequence"/>
</dbReference>
<sequence length="159" mass="18147">MSDQRKVEVVVHERARRPALKTAIKWWDYLREYIKQDGNDFPEEFPWSEGFAAEKAEEDQGRVITALQERYDASGSLDVLPKDPKHSSREEVHVGYADIGYVSGFDHRITKSAETRPRPYPLSGCTIADEDPVIVLPSIEKWYRLGVEFGTSMATGFLL</sequence>
<keyword evidence="2" id="KW-1185">Reference proteome</keyword>
<evidence type="ECO:0000313" key="2">
    <source>
        <dbReference type="Proteomes" id="UP000266152"/>
    </source>
</evidence>
<gene>
    <name evidence="1" type="ORF">FSPOR_565</name>
</gene>
<protein>
    <submittedName>
        <fullName evidence="1">Uncharacterized protein</fullName>
    </submittedName>
</protein>
<reference evidence="1 2" key="1">
    <citation type="journal article" date="2018" name="PLoS Pathog.">
        <title>Evolution of structural diversity of trichothecenes, a family of toxins produced by plant pathogenic and entomopathogenic fungi.</title>
        <authorList>
            <person name="Proctor R.H."/>
            <person name="McCormick S.P."/>
            <person name="Kim H.S."/>
            <person name="Cardoza R.E."/>
            <person name="Stanley A.M."/>
            <person name="Lindo L."/>
            <person name="Kelly A."/>
            <person name="Brown D.W."/>
            <person name="Lee T."/>
            <person name="Vaughan M.M."/>
            <person name="Alexander N.J."/>
            <person name="Busman M."/>
            <person name="Gutierrez S."/>
        </authorList>
    </citation>
    <scope>NUCLEOTIDE SEQUENCE [LARGE SCALE GENOMIC DNA]</scope>
    <source>
        <strain evidence="1 2">NRRL 3299</strain>
    </source>
</reference>
<dbReference type="EMBL" id="PXOF01000013">
    <property type="protein sequence ID" value="RGP75767.1"/>
    <property type="molecule type" value="Genomic_DNA"/>
</dbReference>